<protein>
    <submittedName>
        <fullName evidence="2">Lipid A biosynthesis acyltransferase</fullName>
    </submittedName>
</protein>
<evidence type="ECO:0000313" key="1">
    <source>
        <dbReference type="Proteomes" id="UP000492821"/>
    </source>
</evidence>
<dbReference type="WBParaSite" id="Pan_g11616.t1">
    <property type="protein sequence ID" value="Pan_g11616.t1"/>
    <property type="gene ID" value="Pan_g11616"/>
</dbReference>
<name>A0A7E4UQJ4_PANRE</name>
<dbReference type="Proteomes" id="UP000492821">
    <property type="component" value="Unassembled WGS sequence"/>
</dbReference>
<reference evidence="1" key="1">
    <citation type="journal article" date="2013" name="Genetics">
        <title>The draft genome and transcriptome of Panagrellus redivivus are shaped by the harsh demands of a free-living lifestyle.</title>
        <authorList>
            <person name="Srinivasan J."/>
            <person name="Dillman A.R."/>
            <person name="Macchietto M.G."/>
            <person name="Heikkinen L."/>
            <person name="Lakso M."/>
            <person name="Fracchia K.M."/>
            <person name="Antoshechkin I."/>
            <person name="Mortazavi A."/>
            <person name="Wong G."/>
            <person name="Sternberg P.W."/>
        </authorList>
    </citation>
    <scope>NUCLEOTIDE SEQUENCE [LARGE SCALE GENOMIC DNA]</scope>
    <source>
        <strain evidence="1">MT8872</strain>
    </source>
</reference>
<proteinExistence type="predicted"/>
<organism evidence="1 2">
    <name type="scientific">Panagrellus redivivus</name>
    <name type="common">Microworm</name>
    <dbReference type="NCBI Taxonomy" id="6233"/>
    <lineage>
        <taxon>Eukaryota</taxon>
        <taxon>Metazoa</taxon>
        <taxon>Ecdysozoa</taxon>
        <taxon>Nematoda</taxon>
        <taxon>Chromadorea</taxon>
        <taxon>Rhabditida</taxon>
        <taxon>Tylenchina</taxon>
        <taxon>Panagrolaimomorpha</taxon>
        <taxon>Panagrolaimoidea</taxon>
        <taxon>Panagrolaimidae</taxon>
        <taxon>Panagrellus</taxon>
    </lineage>
</organism>
<evidence type="ECO:0000313" key="2">
    <source>
        <dbReference type="WBParaSite" id="Pan_g11616.t1"/>
    </source>
</evidence>
<reference evidence="2" key="2">
    <citation type="submission" date="2020-10" db="UniProtKB">
        <authorList>
            <consortium name="WormBaseParasite"/>
        </authorList>
    </citation>
    <scope>IDENTIFICATION</scope>
</reference>
<accession>A0A7E4UQJ4</accession>
<sequence>MQASPPPSDAASPLPSPKTGAPFRPGILSLLRFFIEAPLRYIVIPMVSRIVGPVLRYIILPLVRLIAGALLRQVTVPLFRPLVEPLQPLIDYTWQIQDSTNYYYVNGMRQANALSDQTRQRFQRSVKLLSALPKISQTVTPTTATA</sequence>
<dbReference type="AlphaFoldDB" id="A0A7E4UQJ4"/>
<keyword evidence="1" id="KW-1185">Reference proteome</keyword>